<accession>A0AAV2GZ84</accession>
<proteinExistence type="predicted"/>
<reference evidence="2 3" key="1">
    <citation type="submission" date="2024-04" db="EMBL/GenBank/DDBJ databases">
        <authorList>
            <consortium name="Genoscope - CEA"/>
            <person name="William W."/>
        </authorList>
    </citation>
    <scope>NUCLEOTIDE SEQUENCE [LARGE SCALE GENOMIC DNA]</scope>
</reference>
<comment type="caution">
    <text evidence="2">The sequence shown here is derived from an EMBL/GenBank/DDBJ whole genome shotgun (WGS) entry which is preliminary data.</text>
</comment>
<dbReference type="Gene3D" id="3.40.33.10">
    <property type="entry name" value="CAP"/>
    <property type="match status" value="1"/>
</dbReference>
<dbReference type="InterPro" id="IPR014044">
    <property type="entry name" value="CAP_dom"/>
</dbReference>
<dbReference type="Pfam" id="PF00188">
    <property type="entry name" value="CAP"/>
    <property type="match status" value="1"/>
</dbReference>
<dbReference type="SUPFAM" id="SSF55797">
    <property type="entry name" value="PR-1-like"/>
    <property type="match status" value="1"/>
</dbReference>
<evidence type="ECO:0000259" key="1">
    <source>
        <dbReference type="Pfam" id="PF00188"/>
    </source>
</evidence>
<protein>
    <recommendedName>
        <fullName evidence="1">SCP domain-containing protein</fullName>
    </recommendedName>
</protein>
<gene>
    <name evidence="2" type="ORF">GSLYS_00000850001</name>
</gene>
<feature type="non-terminal residue" evidence="2">
    <location>
        <position position="1"/>
    </location>
</feature>
<dbReference type="InterPro" id="IPR035940">
    <property type="entry name" value="CAP_sf"/>
</dbReference>
<dbReference type="CDD" id="cd05380">
    <property type="entry name" value="CAP_euk"/>
    <property type="match status" value="1"/>
</dbReference>
<evidence type="ECO:0000313" key="2">
    <source>
        <dbReference type="EMBL" id="CAL1526673.1"/>
    </source>
</evidence>
<sequence>DHNFVTLTDTERLQTDFSSQQENTCQPQLTFTMLTSPSHLVVLACILAHGSALTQRLTYKSNENIGSFSPDEIQAILHAHNAYRSVIKPTAKYMAEVVWDEDIAAYAQDWANNCTGTHRA</sequence>
<dbReference type="AlphaFoldDB" id="A0AAV2GZ84"/>
<organism evidence="2 3">
    <name type="scientific">Lymnaea stagnalis</name>
    <name type="common">Great pond snail</name>
    <name type="synonym">Helix stagnalis</name>
    <dbReference type="NCBI Taxonomy" id="6523"/>
    <lineage>
        <taxon>Eukaryota</taxon>
        <taxon>Metazoa</taxon>
        <taxon>Spiralia</taxon>
        <taxon>Lophotrochozoa</taxon>
        <taxon>Mollusca</taxon>
        <taxon>Gastropoda</taxon>
        <taxon>Heterobranchia</taxon>
        <taxon>Euthyneura</taxon>
        <taxon>Panpulmonata</taxon>
        <taxon>Hygrophila</taxon>
        <taxon>Lymnaeoidea</taxon>
        <taxon>Lymnaeidae</taxon>
        <taxon>Lymnaea</taxon>
    </lineage>
</organism>
<feature type="domain" description="SCP" evidence="1">
    <location>
        <begin position="77"/>
        <end position="118"/>
    </location>
</feature>
<dbReference type="EMBL" id="CAXITT010000007">
    <property type="protein sequence ID" value="CAL1526673.1"/>
    <property type="molecule type" value="Genomic_DNA"/>
</dbReference>
<keyword evidence="3" id="KW-1185">Reference proteome</keyword>
<evidence type="ECO:0000313" key="3">
    <source>
        <dbReference type="Proteomes" id="UP001497497"/>
    </source>
</evidence>
<feature type="non-terminal residue" evidence="2">
    <location>
        <position position="120"/>
    </location>
</feature>
<name>A0AAV2GZ84_LYMST</name>
<dbReference type="Proteomes" id="UP001497497">
    <property type="component" value="Unassembled WGS sequence"/>
</dbReference>